<evidence type="ECO:0000256" key="6">
    <source>
        <dbReference type="SAM" id="MobiDB-lite"/>
    </source>
</evidence>
<name>A0A7M3SUN0_9ACTN</name>
<evidence type="ECO:0000256" key="3">
    <source>
        <dbReference type="ARBA" id="ARBA00022692"/>
    </source>
</evidence>
<dbReference type="PANTHER" id="PTHR38459">
    <property type="entry name" value="PROPHAGE BACTOPRENOL-LINKED GLUCOSE TRANSLOCASE HOMOLOG"/>
    <property type="match status" value="1"/>
</dbReference>
<dbReference type="GO" id="GO:0005886">
    <property type="term" value="C:plasma membrane"/>
    <property type="evidence" value="ECO:0007669"/>
    <property type="project" value="TreeGrafter"/>
</dbReference>
<keyword evidence="10" id="KW-1185">Reference proteome</keyword>
<feature type="transmembrane region" description="Helical" evidence="7">
    <location>
        <begin position="107"/>
        <end position="129"/>
    </location>
</feature>
<feature type="region of interest" description="Disordered" evidence="6">
    <location>
        <begin position="1"/>
        <end position="25"/>
    </location>
</feature>
<comment type="similarity">
    <text evidence="2">Belongs to the GtrA family.</text>
</comment>
<dbReference type="InterPro" id="IPR051401">
    <property type="entry name" value="GtrA_CellWall_Glycosyl"/>
</dbReference>
<comment type="caution">
    <text evidence="9">The sequence shown here is derived from an EMBL/GenBank/DDBJ whole genome shotgun (WGS) entry which is preliminary data.</text>
</comment>
<dbReference type="Pfam" id="PF04138">
    <property type="entry name" value="GtrA_DPMS_TM"/>
    <property type="match status" value="1"/>
</dbReference>
<dbReference type="EMBL" id="BJOU01000001">
    <property type="protein sequence ID" value="GED96354.1"/>
    <property type="molecule type" value="Genomic_DNA"/>
</dbReference>
<evidence type="ECO:0000313" key="10">
    <source>
        <dbReference type="Proteomes" id="UP000444980"/>
    </source>
</evidence>
<proteinExistence type="inferred from homology"/>
<keyword evidence="4 7" id="KW-1133">Transmembrane helix</keyword>
<evidence type="ECO:0000256" key="1">
    <source>
        <dbReference type="ARBA" id="ARBA00004141"/>
    </source>
</evidence>
<organism evidence="9 10">
    <name type="scientific">Gordonia crocea</name>
    <dbReference type="NCBI Taxonomy" id="589162"/>
    <lineage>
        <taxon>Bacteria</taxon>
        <taxon>Bacillati</taxon>
        <taxon>Actinomycetota</taxon>
        <taxon>Actinomycetes</taxon>
        <taxon>Mycobacteriales</taxon>
        <taxon>Gordoniaceae</taxon>
        <taxon>Gordonia</taxon>
    </lineage>
</organism>
<protein>
    <recommendedName>
        <fullName evidence="8">GtrA/DPMS transmembrane domain-containing protein</fullName>
    </recommendedName>
</protein>
<dbReference type="Proteomes" id="UP000444980">
    <property type="component" value="Unassembled WGS sequence"/>
</dbReference>
<evidence type="ECO:0000313" key="9">
    <source>
        <dbReference type="EMBL" id="GED96354.1"/>
    </source>
</evidence>
<keyword evidence="5 7" id="KW-0472">Membrane</keyword>
<evidence type="ECO:0000256" key="5">
    <source>
        <dbReference type="ARBA" id="ARBA00023136"/>
    </source>
</evidence>
<feature type="transmembrane region" description="Helical" evidence="7">
    <location>
        <begin position="78"/>
        <end position="95"/>
    </location>
</feature>
<evidence type="ECO:0000256" key="2">
    <source>
        <dbReference type="ARBA" id="ARBA00009399"/>
    </source>
</evidence>
<evidence type="ECO:0000256" key="4">
    <source>
        <dbReference type="ARBA" id="ARBA00022989"/>
    </source>
</evidence>
<evidence type="ECO:0000259" key="8">
    <source>
        <dbReference type="Pfam" id="PF04138"/>
    </source>
</evidence>
<dbReference type="InterPro" id="IPR007267">
    <property type="entry name" value="GtrA_DPMS_TM"/>
</dbReference>
<evidence type="ECO:0000256" key="7">
    <source>
        <dbReference type="SAM" id="Phobius"/>
    </source>
</evidence>
<sequence>MVCVPESADPDEVFPAGSDHDPHIPTPVELPLDGPEEMSDDVDLTTAIIRFIITGAGSAVLDFGLTMILQYGLGWDPAYSKALGFVLGTTTAYLINRRWTFRAEPSAARFVAVMLLYLATFAVQVGIYAALEHVWTSDNKLMSLLSFVIAQGTATVINFVVQRAVIFKLK</sequence>
<dbReference type="GO" id="GO:0000271">
    <property type="term" value="P:polysaccharide biosynthetic process"/>
    <property type="evidence" value="ECO:0007669"/>
    <property type="project" value="InterPro"/>
</dbReference>
<dbReference type="PANTHER" id="PTHR38459:SF6">
    <property type="entry name" value="ARABINOGALACTAN BIOSYNTHESIS RECRUITING PROTEIN RV3789"/>
    <property type="match status" value="1"/>
</dbReference>
<comment type="subcellular location">
    <subcellularLocation>
        <location evidence="1">Membrane</location>
        <topology evidence="1">Multi-pass membrane protein</topology>
    </subcellularLocation>
</comment>
<keyword evidence="3 7" id="KW-0812">Transmembrane</keyword>
<feature type="transmembrane region" description="Helical" evidence="7">
    <location>
        <begin position="141"/>
        <end position="161"/>
    </location>
</feature>
<accession>A0A7M3SUN0</accession>
<feature type="transmembrane region" description="Helical" evidence="7">
    <location>
        <begin position="48"/>
        <end position="72"/>
    </location>
</feature>
<feature type="domain" description="GtrA/DPMS transmembrane" evidence="8">
    <location>
        <begin position="50"/>
        <end position="167"/>
    </location>
</feature>
<reference evidence="10" key="1">
    <citation type="submission" date="2019-06" db="EMBL/GenBank/DDBJ databases">
        <title>Gordonia isolated from sludge of a wastewater treatment plant.</title>
        <authorList>
            <person name="Tamura T."/>
            <person name="Aoyama K."/>
            <person name="Kang Y."/>
            <person name="Saito S."/>
            <person name="Akiyama N."/>
            <person name="Yazawa K."/>
            <person name="Gonoi T."/>
            <person name="Mikami Y."/>
        </authorList>
    </citation>
    <scope>NUCLEOTIDE SEQUENCE [LARGE SCALE GENOMIC DNA]</scope>
    <source>
        <strain evidence="10">NBRC 107697</strain>
    </source>
</reference>
<dbReference type="AlphaFoldDB" id="A0A7M3SUN0"/>
<gene>
    <name evidence="9" type="ORF">nbrc107697_03930</name>
</gene>